<sequence length="142" mass="15616">MARQAMKGWGANLGADRRARKGALLARLRPWMTWRTGLACPRMTGPGDTPSMPSSWTYSGVRNCSGNVEEARTGFSRGMQTPCIFRPSLTAVGGSVSSLSSGMGMLYWKTQKTSHPIFIPSIRIYSRLCREEAPPFVRTSGR</sequence>
<reference evidence="1" key="2">
    <citation type="submission" date="2020-10" db="EMBL/GenBank/DDBJ databases">
        <authorList>
            <person name="Scholz U."/>
            <person name="Mascher M."/>
            <person name="Fiebig A."/>
        </authorList>
    </citation>
    <scope>NUCLEOTIDE SEQUENCE [LARGE SCALE GENOMIC DNA]</scope>
    <source>
        <strain evidence="1">cv. Morex</strain>
    </source>
</reference>
<dbReference type="Gramene" id="HORVU.MOREX.r3.3HG0293180.1">
    <property type="protein sequence ID" value="HORVU.MOREX.r3.3HG0293180.1.CDS1"/>
    <property type="gene ID" value="HORVU.MOREX.r3.3HG0293180"/>
</dbReference>
<organism evidence="1 2">
    <name type="scientific">Hordeum vulgare subsp. vulgare</name>
    <name type="common">Domesticated barley</name>
    <dbReference type="NCBI Taxonomy" id="112509"/>
    <lineage>
        <taxon>Eukaryota</taxon>
        <taxon>Viridiplantae</taxon>
        <taxon>Streptophyta</taxon>
        <taxon>Embryophyta</taxon>
        <taxon>Tracheophyta</taxon>
        <taxon>Spermatophyta</taxon>
        <taxon>Magnoliopsida</taxon>
        <taxon>Liliopsida</taxon>
        <taxon>Poales</taxon>
        <taxon>Poaceae</taxon>
        <taxon>BOP clade</taxon>
        <taxon>Pooideae</taxon>
        <taxon>Triticodae</taxon>
        <taxon>Triticeae</taxon>
        <taxon>Hordeinae</taxon>
        <taxon>Hordeum</taxon>
    </lineage>
</organism>
<dbReference type="Gramene" id="HORVU.MOREX.r2.3HG0243820.1">
    <property type="protein sequence ID" value="HORVU.MOREX.r2.3HG0243820.1.CDS.1"/>
    <property type="gene ID" value="HORVU.MOREX.r2.3HG0243820"/>
</dbReference>
<protein>
    <submittedName>
        <fullName evidence="1">Uncharacterized protein</fullName>
    </submittedName>
</protein>
<keyword evidence="2" id="KW-1185">Reference proteome</keyword>
<dbReference type="AlphaFoldDB" id="A0A8I6XY45"/>
<reference evidence="1" key="3">
    <citation type="submission" date="2022-01" db="UniProtKB">
        <authorList>
            <consortium name="EnsemblPlants"/>
        </authorList>
    </citation>
    <scope>IDENTIFICATION</scope>
    <source>
        <strain evidence="1">subsp. vulgare</strain>
    </source>
</reference>
<dbReference type="Proteomes" id="UP000011116">
    <property type="component" value="Chromosome 3H"/>
</dbReference>
<name>A0A8I6XY45_HORVV</name>
<accession>A0A8I6XY45</accession>
<proteinExistence type="predicted"/>
<reference evidence="2" key="1">
    <citation type="journal article" date="2012" name="Nature">
        <title>A physical, genetic and functional sequence assembly of the barley genome.</title>
        <authorList>
            <consortium name="The International Barley Genome Sequencing Consortium"/>
            <person name="Mayer K.F."/>
            <person name="Waugh R."/>
            <person name="Brown J.W."/>
            <person name="Schulman A."/>
            <person name="Langridge P."/>
            <person name="Platzer M."/>
            <person name="Fincher G.B."/>
            <person name="Muehlbauer G.J."/>
            <person name="Sato K."/>
            <person name="Close T.J."/>
            <person name="Wise R.P."/>
            <person name="Stein N."/>
        </authorList>
    </citation>
    <scope>NUCLEOTIDE SEQUENCE [LARGE SCALE GENOMIC DNA]</scope>
    <source>
        <strain evidence="2">cv. Morex</strain>
    </source>
</reference>
<evidence type="ECO:0000313" key="1">
    <source>
        <dbReference type="EnsemblPlants" id="HORVU.MOREX.r3.3HG0293180.1.CDS1"/>
    </source>
</evidence>
<dbReference type="EnsemblPlants" id="HORVU.MOREX.r3.3HG0293180.1">
    <property type="protein sequence ID" value="HORVU.MOREX.r3.3HG0293180.1.CDS1"/>
    <property type="gene ID" value="HORVU.MOREX.r3.3HG0293180"/>
</dbReference>
<evidence type="ECO:0000313" key="2">
    <source>
        <dbReference type="Proteomes" id="UP000011116"/>
    </source>
</evidence>